<comment type="caution">
    <text evidence="2">The sequence shown here is derived from an EMBL/GenBank/DDBJ whole genome shotgun (WGS) entry which is preliminary data.</text>
</comment>
<dbReference type="PATRIC" id="fig|1454001.3.peg.1381"/>
<organism evidence="2 3">
    <name type="scientific">Candidatus Accumulibacter adjunctus</name>
    <dbReference type="NCBI Taxonomy" id="1454001"/>
    <lineage>
        <taxon>Bacteria</taxon>
        <taxon>Pseudomonadati</taxon>
        <taxon>Pseudomonadota</taxon>
        <taxon>Betaproteobacteria</taxon>
        <taxon>Candidatus Accumulibacter</taxon>
    </lineage>
</organism>
<name>A0A011MEA2_9PROT</name>
<reference evidence="2" key="1">
    <citation type="submission" date="2014-02" db="EMBL/GenBank/DDBJ databases">
        <title>Expanding our view of genomic diversity in Candidatus Accumulibacter clades.</title>
        <authorList>
            <person name="Skennerton C.T."/>
            <person name="Barr J.J."/>
            <person name="Slater F.R."/>
            <person name="Bond P.L."/>
            <person name="Tyson G.W."/>
        </authorList>
    </citation>
    <scope>NUCLEOTIDE SEQUENCE [LARGE SCALE GENOMIC DNA]</scope>
</reference>
<dbReference type="PANTHER" id="PTHR38834">
    <property type="entry name" value="PERIPLASMIC SUBSTRATE BINDING PROTEIN FAMILY 3"/>
    <property type="match status" value="1"/>
</dbReference>
<dbReference type="SUPFAM" id="SSF53850">
    <property type="entry name" value="Periplasmic binding protein-like II"/>
    <property type="match status" value="1"/>
</dbReference>
<proteinExistence type="predicted"/>
<dbReference type="Proteomes" id="UP000020218">
    <property type="component" value="Unassembled WGS sequence"/>
</dbReference>
<evidence type="ECO:0000256" key="1">
    <source>
        <dbReference type="SAM" id="SignalP"/>
    </source>
</evidence>
<evidence type="ECO:0000313" key="2">
    <source>
        <dbReference type="EMBL" id="EXI68113.1"/>
    </source>
</evidence>
<dbReference type="AlphaFoldDB" id="A0A011MEA2"/>
<dbReference type="PANTHER" id="PTHR38834:SF3">
    <property type="entry name" value="SOLUTE-BINDING PROTEIN FAMILY 3_N-TERMINAL DOMAIN-CONTAINING PROTEIN"/>
    <property type="match status" value="1"/>
</dbReference>
<keyword evidence="3" id="KW-1185">Reference proteome</keyword>
<keyword evidence="1" id="KW-0732">Signal</keyword>
<accession>A0A011MEA2</accession>
<evidence type="ECO:0000313" key="3">
    <source>
        <dbReference type="Proteomes" id="UP000020218"/>
    </source>
</evidence>
<feature type="signal peptide" evidence="1">
    <location>
        <begin position="1"/>
        <end position="19"/>
    </location>
</feature>
<dbReference type="STRING" id="1454001.AW08_01331"/>
<gene>
    <name evidence="2" type="ORF">AW08_01331</name>
</gene>
<protein>
    <submittedName>
        <fullName evidence="2">Bacterial extracellular solute-binding protein, family 3</fullName>
    </submittedName>
</protein>
<dbReference type="EMBL" id="JFAX01000006">
    <property type="protein sequence ID" value="EXI68113.1"/>
    <property type="molecule type" value="Genomic_DNA"/>
</dbReference>
<sequence length="273" mass="30289">MRILTLLLAALAVCAPASAPGQARTKELRLLAAELPPYTFQVPPASVSETPGVDHGLVLEVVGEMARRVGHSGLVEFVPWGEAQRLAQTQPNIGILALTRTPEREARYRWLARIVTDDLILVGGQGIDVASLDKVRERPVGVLARSGAEALLRERGFSRIKAQPEEWMNARLMQQRRIDAWLAPRLMVIHAMREVGGNLAALNFGEIVRPSEIYLAASKDLPDAEAEKWAKALAAMQADGSYQRIVDEYGRLQIRPIPDELRRRFAQPVWEGR</sequence>
<feature type="chain" id="PRO_5001462004" evidence="1">
    <location>
        <begin position="20"/>
        <end position="273"/>
    </location>
</feature>
<dbReference type="Gene3D" id="3.40.190.10">
    <property type="entry name" value="Periplasmic binding protein-like II"/>
    <property type="match status" value="2"/>
</dbReference>